<dbReference type="AlphaFoldDB" id="A0A246FPP4"/>
<dbReference type="InterPro" id="IPR008979">
    <property type="entry name" value="Galactose-bd-like_sf"/>
</dbReference>
<dbReference type="EMBL" id="NIRR01000002">
    <property type="protein sequence ID" value="OWP64659.1"/>
    <property type="molecule type" value="Genomic_DNA"/>
</dbReference>
<proteinExistence type="predicted"/>
<dbReference type="OrthoDB" id="882450at2"/>
<accession>A0A246FPP4</accession>
<dbReference type="SUPFAM" id="SSF49785">
    <property type="entry name" value="Galactose-binding domain-like"/>
    <property type="match status" value="1"/>
</dbReference>
<organism evidence="2 3">
    <name type="scientific">Hymenobacter amundsenii</name>
    <dbReference type="NCBI Taxonomy" id="2006685"/>
    <lineage>
        <taxon>Bacteria</taxon>
        <taxon>Pseudomonadati</taxon>
        <taxon>Bacteroidota</taxon>
        <taxon>Cytophagia</taxon>
        <taxon>Cytophagales</taxon>
        <taxon>Hymenobacteraceae</taxon>
        <taxon>Hymenobacter</taxon>
    </lineage>
</organism>
<dbReference type="RefSeq" id="WP_088462881.1">
    <property type="nucleotide sequence ID" value="NZ_NIRR01000002.1"/>
</dbReference>
<keyword evidence="1" id="KW-0732">Signal</keyword>
<name>A0A246FPP4_9BACT</name>
<evidence type="ECO:0000313" key="2">
    <source>
        <dbReference type="EMBL" id="OWP64659.1"/>
    </source>
</evidence>
<protein>
    <recommendedName>
        <fullName evidence="4">CBM-cenC domain-containing protein</fullName>
    </recommendedName>
</protein>
<dbReference type="PROSITE" id="PS51257">
    <property type="entry name" value="PROKAR_LIPOPROTEIN"/>
    <property type="match status" value="1"/>
</dbReference>
<keyword evidence="3" id="KW-1185">Reference proteome</keyword>
<evidence type="ECO:0000256" key="1">
    <source>
        <dbReference type="SAM" id="SignalP"/>
    </source>
</evidence>
<sequence>MKLLLGSLSVLSLLAACSSETPTTPVADGYISHNDFESSLGWSGDPGAVTKAQAHSGQYAIYVDQNREFSLTYEAPLRQIVGFQPRSLEVEAWVFLTDDNSTGELGVQITDPIHNEKQLFGDGINLQEAAKVHNKWVKVSKSISLPDSLNPDQHLKVFLWRSKATSPVYLDDISIKAIE</sequence>
<dbReference type="Gene3D" id="2.60.120.260">
    <property type="entry name" value="Galactose-binding domain-like"/>
    <property type="match status" value="1"/>
</dbReference>
<evidence type="ECO:0000313" key="3">
    <source>
        <dbReference type="Proteomes" id="UP000197277"/>
    </source>
</evidence>
<reference evidence="2 3" key="1">
    <citation type="submission" date="2017-06" db="EMBL/GenBank/DDBJ databases">
        <title>Hymenobacter amundsenii sp. nov. isolated from regoliths in Antarctica.</title>
        <authorList>
            <person name="Sedlacek I."/>
            <person name="Kralova S."/>
            <person name="Pantucek R."/>
            <person name="Svec P."/>
            <person name="Holochova P."/>
            <person name="Stankova E."/>
            <person name="Vrbovska V."/>
            <person name="Busse H.-J."/>
        </authorList>
    </citation>
    <scope>NUCLEOTIDE SEQUENCE [LARGE SCALE GENOMIC DNA]</scope>
    <source>
        <strain evidence="2 3">CCM 8682</strain>
    </source>
</reference>
<feature type="chain" id="PRO_5012783503" description="CBM-cenC domain-containing protein" evidence="1">
    <location>
        <begin position="16"/>
        <end position="179"/>
    </location>
</feature>
<gene>
    <name evidence="2" type="ORF">CDA63_02555</name>
</gene>
<evidence type="ECO:0008006" key="4">
    <source>
        <dbReference type="Google" id="ProtNLM"/>
    </source>
</evidence>
<feature type="signal peptide" evidence="1">
    <location>
        <begin position="1"/>
        <end position="15"/>
    </location>
</feature>
<dbReference type="Proteomes" id="UP000197277">
    <property type="component" value="Unassembled WGS sequence"/>
</dbReference>
<comment type="caution">
    <text evidence="2">The sequence shown here is derived from an EMBL/GenBank/DDBJ whole genome shotgun (WGS) entry which is preliminary data.</text>
</comment>